<dbReference type="Proteomes" id="UP000265926">
    <property type="component" value="Unassembled WGS sequence"/>
</dbReference>
<evidence type="ECO:0000313" key="3">
    <source>
        <dbReference type="Proteomes" id="UP000265926"/>
    </source>
</evidence>
<evidence type="ECO:0000259" key="1">
    <source>
        <dbReference type="PROSITE" id="PS50022"/>
    </source>
</evidence>
<dbReference type="InterPro" id="IPR013728">
    <property type="entry name" value="BT_3987-like_N"/>
</dbReference>
<keyword evidence="3" id="KW-1185">Reference proteome</keyword>
<dbReference type="Pfam" id="PF00754">
    <property type="entry name" value="F5_F8_type_C"/>
    <property type="match status" value="1"/>
</dbReference>
<organism evidence="2 3">
    <name type="scientific">Maribellus luteus</name>
    <dbReference type="NCBI Taxonomy" id="2305463"/>
    <lineage>
        <taxon>Bacteria</taxon>
        <taxon>Pseudomonadati</taxon>
        <taxon>Bacteroidota</taxon>
        <taxon>Bacteroidia</taxon>
        <taxon>Marinilabiliales</taxon>
        <taxon>Prolixibacteraceae</taxon>
        <taxon>Maribellus</taxon>
    </lineage>
</organism>
<dbReference type="SUPFAM" id="SSF49785">
    <property type="entry name" value="Galactose-binding domain-like"/>
    <property type="match status" value="1"/>
</dbReference>
<accession>A0A399ST17</accession>
<feature type="domain" description="F5/8 type C" evidence="1">
    <location>
        <begin position="313"/>
        <end position="441"/>
    </location>
</feature>
<dbReference type="Gene3D" id="2.60.40.1740">
    <property type="entry name" value="hypothetical protein (bacova_03559)"/>
    <property type="match status" value="2"/>
</dbReference>
<dbReference type="PROSITE" id="PS50022">
    <property type="entry name" value="FA58C_3"/>
    <property type="match status" value="1"/>
</dbReference>
<gene>
    <name evidence="2" type="ORF">D1614_21835</name>
</gene>
<comment type="caution">
    <text evidence="2">The sequence shown here is derived from an EMBL/GenBank/DDBJ whole genome shotgun (WGS) entry which is preliminary data.</text>
</comment>
<proteinExistence type="predicted"/>
<name>A0A399ST17_9BACT</name>
<dbReference type="AlphaFoldDB" id="A0A399ST17"/>
<evidence type="ECO:0000313" key="2">
    <source>
        <dbReference type="EMBL" id="RIJ45652.1"/>
    </source>
</evidence>
<dbReference type="PROSITE" id="PS51257">
    <property type="entry name" value="PROKAR_LIPOPROTEIN"/>
    <property type="match status" value="1"/>
</dbReference>
<protein>
    <submittedName>
        <fullName evidence="2">DUF1735 domain-containing protein</fullName>
    </submittedName>
</protein>
<dbReference type="InterPro" id="IPR000421">
    <property type="entry name" value="FA58C"/>
</dbReference>
<dbReference type="EMBL" id="QWGR01000021">
    <property type="protein sequence ID" value="RIJ45652.1"/>
    <property type="molecule type" value="Genomic_DNA"/>
</dbReference>
<dbReference type="InterPro" id="IPR008979">
    <property type="entry name" value="Galactose-bd-like_sf"/>
</dbReference>
<dbReference type="Pfam" id="PF08522">
    <property type="entry name" value="BT_3987-like_N"/>
    <property type="match status" value="2"/>
</dbReference>
<sequence>MVGNLKKIKTMEMRRISIKFLFIFLLASTMFSCEDNRMNDIAEDKIYLIKSGLQDAQIFNFGTYQYELAVCKSGIGSQEANLKLSINSELLASYNAENNSQYEILPENCFTLETNELNISDKEASGKFSILFNTTEITKLSSQGKSFALPLSVVSVNKIEVLPENADVVLIPVLSEPYIAFAEPGLSASPLAISLNDPESFNVPVTIQTNYKSKTKLDFKIEVDTQELAKYNEANNANYLLLPENAYELFPGEYSLSAGQKSKDLNVSIIRKNLLNKPDLYLFGEYILPLRITEVSENSIDPQAETLLLHISCSAYKLSRSIWEVIDWNSCICEEAKYVDLNRTPDKLLDDDVATFWGSKWDSPKPMPYYFLIDMKDTKNVTKIGLRKPDNIYRGNQKKGYFEISNDLNTWTKIGDWEITSNGTRSHVFEVTPSQGRYLRFVLTEAFTYVNNTIGPNSGAQMDLSELYVWGVD</sequence>
<dbReference type="OrthoDB" id="948486at2"/>
<dbReference type="Gene3D" id="2.60.120.260">
    <property type="entry name" value="Galactose-binding domain-like"/>
    <property type="match status" value="1"/>
</dbReference>
<reference evidence="2 3" key="1">
    <citation type="submission" date="2018-08" db="EMBL/GenBank/DDBJ databases">
        <title>Pallidiluteibacterium maritimus gen. nov., sp. nov., isolated from coastal sediment.</title>
        <authorList>
            <person name="Zhou L.Y."/>
        </authorList>
    </citation>
    <scope>NUCLEOTIDE SEQUENCE [LARGE SCALE GENOMIC DNA]</scope>
    <source>
        <strain evidence="2 3">XSD2</strain>
    </source>
</reference>